<dbReference type="Pfam" id="PF00561">
    <property type="entry name" value="Abhydrolase_1"/>
    <property type="match status" value="1"/>
</dbReference>
<evidence type="ECO:0000256" key="15">
    <source>
        <dbReference type="ARBA" id="ARBA00046308"/>
    </source>
</evidence>
<gene>
    <name evidence="21" type="primary">LOC112255104</name>
</gene>
<evidence type="ECO:0000256" key="9">
    <source>
        <dbReference type="ARBA" id="ARBA00023098"/>
    </source>
</evidence>
<evidence type="ECO:0000256" key="1">
    <source>
        <dbReference type="ARBA" id="ARBA00001613"/>
    </source>
</evidence>
<dbReference type="GO" id="GO:0031902">
    <property type="term" value="C:late endosome membrane"/>
    <property type="evidence" value="ECO:0007669"/>
    <property type="project" value="UniProtKB-SubCell"/>
</dbReference>
<dbReference type="GO" id="GO:0032281">
    <property type="term" value="C:AMPA glutamate receptor complex"/>
    <property type="evidence" value="ECO:0007669"/>
    <property type="project" value="TreeGrafter"/>
</dbReference>
<evidence type="ECO:0000256" key="17">
    <source>
        <dbReference type="ARBA" id="ARBA00049568"/>
    </source>
</evidence>
<feature type="chain" id="PRO_5044242759" description="acylglycerol lipase" evidence="19">
    <location>
        <begin position="22"/>
        <end position="367"/>
    </location>
</feature>
<evidence type="ECO:0000256" key="12">
    <source>
        <dbReference type="ARBA" id="ARBA00023228"/>
    </source>
</evidence>
<dbReference type="FunFam" id="3.40.50.1820:FF:000082">
    <property type="entry name" value="monoacylglycerol lipase ABHD6"/>
    <property type="match status" value="1"/>
</dbReference>
<evidence type="ECO:0000256" key="19">
    <source>
        <dbReference type="SAM" id="SignalP"/>
    </source>
</evidence>
<comment type="catalytic activity">
    <reaction evidence="1">
        <text>Hydrolyzes glycerol monoesters of long-chain fatty acids.</text>
        <dbReference type="EC" id="3.1.1.23"/>
    </reaction>
</comment>
<dbReference type="InterPro" id="IPR000073">
    <property type="entry name" value="AB_hydrolase_1"/>
</dbReference>
<dbReference type="GO" id="GO:0005765">
    <property type="term" value="C:lysosomal membrane"/>
    <property type="evidence" value="ECO:0007669"/>
    <property type="project" value="UniProtKB-SubCell"/>
</dbReference>
<dbReference type="AlphaFoldDB" id="A0AAZ3Q0Q5"/>
<evidence type="ECO:0000256" key="4">
    <source>
        <dbReference type="ARBA" id="ARBA00022692"/>
    </source>
</evidence>
<comment type="catalytic activity">
    <reaction evidence="16">
        <text>1-dodecanoylglycerol + H2O = dodecanoate + glycerol + H(+)</text>
        <dbReference type="Rhea" id="RHEA:44316"/>
        <dbReference type="ChEBI" id="CHEBI:15377"/>
        <dbReference type="ChEBI" id="CHEBI:15378"/>
        <dbReference type="ChEBI" id="CHEBI:17754"/>
        <dbReference type="ChEBI" id="CHEBI:18262"/>
        <dbReference type="ChEBI" id="CHEBI:75539"/>
    </reaction>
</comment>
<keyword evidence="10" id="KW-0496">Mitochondrion</keyword>
<dbReference type="GO" id="GO:0046464">
    <property type="term" value="P:acylglycerol catabolic process"/>
    <property type="evidence" value="ECO:0007669"/>
    <property type="project" value="TreeGrafter"/>
</dbReference>
<feature type="transmembrane region" description="Helical" evidence="18">
    <location>
        <begin position="31"/>
        <end position="58"/>
    </location>
</feature>
<comment type="function">
    <text evidence="17">Lipase that preferentially hydrolysis medium-chain saturated monoacylglycerols including 2-arachidonoylglycerol. Through 2-arachidonoylglycerol degradation may regulate endocannabinoid signaling pathways. Also has a lysophosphatidyl lipase activity with a preference for lysophosphatidylglycerol among other lysophospholipids. Also able to degrade bis(monoacylglycero)phosphate (BMP) and constitutes the major enzyme for BMP catabolism. BMP, also known as lysobisphosphatidic acid, is enriched in late endosomes and lysosomes and plays a key role in the formation of intraluminal vesicles and in lipid sorting.</text>
</comment>
<evidence type="ECO:0000256" key="14">
    <source>
        <dbReference type="ARBA" id="ARBA00037874"/>
    </source>
</evidence>
<keyword evidence="19" id="KW-0732">Signal</keyword>
<reference evidence="21" key="2">
    <citation type="submission" date="2025-08" db="UniProtKB">
        <authorList>
            <consortium name="Ensembl"/>
        </authorList>
    </citation>
    <scope>IDENTIFICATION</scope>
</reference>
<evidence type="ECO:0000256" key="6">
    <source>
        <dbReference type="ARBA" id="ARBA00022801"/>
    </source>
</evidence>
<keyword evidence="7" id="KW-0735">Signal-anchor</keyword>
<evidence type="ECO:0000259" key="20">
    <source>
        <dbReference type="Pfam" id="PF00561"/>
    </source>
</evidence>
<keyword evidence="9" id="KW-0443">Lipid metabolism</keyword>
<sequence>MFNWLMVQVLITVLFAGNCSATAMDVDVVNMFVLAGGTLVIPILAFFASFYMWPAAIIHVYNWYWRRRLGLQVVYSENRGYRFCYSHRGKPGPGRPTILMLHGFSANKDMWLPVAKFLPKHQHLLCIDMPGHEGTSRTDARDYSIEGQVKRIRQFVESVRLTKRPFHLVGTSMGGNVAGVYAARYPNDLCSVTLICPAGLPTESPFVERLRELEKDQELSGSLDPQGIPLIPSTPEEMDDMLKLCSFVRFKIPQQILQGLVDVRVPNNDFYRELFMEIVGEKSRHSLHENMHLITVPTQVIWGKHDQVVDVSGSSMLKEAVSGCQVDLLDNCGHSVVMERPRKTAQLIMDFINNQHNTGSNNSKKLS</sequence>
<dbReference type="GeneTree" id="ENSGT00510000047225"/>
<keyword evidence="22" id="KW-1185">Reference proteome</keyword>
<evidence type="ECO:0000256" key="11">
    <source>
        <dbReference type="ARBA" id="ARBA00023136"/>
    </source>
</evidence>
<keyword evidence="11 18" id="KW-0472">Membrane</keyword>
<evidence type="ECO:0000256" key="7">
    <source>
        <dbReference type="ARBA" id="ARBA00022968"/>
    </source>
</evidence>
<dbReference type="EC" id="3.1.1.23" evidence="3"/>
<organism evidence="21 22">
    <name type="scientific">Oncorhynchus tshawytscha</name>
    <name type="common">Chinook salmon</name>
    <name type="synonym">Salmo tshawytscha</name>
    <dbReference type="NCBI Taxonomy" id="74940"/>
    <lineage>
        <taxon>Eukaryota</taxon>
        <taxon>Metazoa</taxon>
        <taxon>Chordata</taxon>
        <taxon>Craniata</taxon>
        <taxon>Vertebrata</taxon>
        <taxon>Euteleostomi</taxon>
        <taxon>Actinopterygii</taxon>
        <taxon>Neopterygii</taxon>
        <taxon>Teleostei</taxon>
        <taxon>Protacanthopterygii</taxon>
        <taxon>Salmoniformes</taxon>
        <taxon>Salmonidae</taxon>
        <taxon>Salmoninae</taxon>
        <taxon>Oncorhynchus</taxon>
    </lineage>
</organism>
<evidence type="ECO:0000256" key="10">
    <source>
        <dbReference type="ARBA" id="ARBA00023128"/>
    </source>
</evidence>
<dbReference type="GO" id="GO:0047372">
    <property type="term" value="F:monoacylglycerol lipase activity"/>
    <property type="evidence" value="ECO:0007669"/>
    <property type="project" value="UniProtKB-EC"/>
</dbReference>
<evidence type="ECO:0000256" key="3">
    <source>
        <dbReference type="ARBA" id="ARBA00013254"/>
    </source>
</evidence>
<comment type="similarity">
    <text evidence="2">Belongs to the AB hydrolase superfamily.</text>
</comment>
<keyword evidence="6" id="KW-0378">Hydrolase</keyword>
<name>A0AAZ3Q0Q5_ONCTS</name>
<evidence type="ECO:0000313" key="21">
    <source>
        <dbReference type="Ensembl" id="ENSOTSP00005122063.1"/>
    </source>
</evidence>
<feature type="signal peptide" evidence="19">
    <location>
        <begin position="1"/>
        <end position="21"/>
    </location>
</feature>
<protein>
    <recommendedName>
        <fullName evidence="3">acylglycerol lipase</fullName>
        <ecNumber evidence="3">3.1.1.23</ecNumber>
    </recommendedName>
</protein>
<dbReference type="Ensembl" id="ENSOTST00005120768.1">
    <property type="protein sequence ID" value="ENSOTSP00005122063.1"/>
    <property type="gene ID" value="ENSOTSG00005007977.2"/>
</dbReference>
<evidence type="ECO:0000313" key="22">
    <source>
        <dbReference type="Proteomes" id="UP000694402"/>
    </source>
</evidence>
<keyword evidence="8 18" id="KW-1133">Transmembrane helix</keyword>
<dbReference type="GO" id="GO:0031966">
    <property type="term" value="C:mitochondrial membrane"/>
    <property type="evidence" value="ECO:0007669"/>
    <property type="project" value="UniProtKB-SubCell"/>
</dbReference>
<evidence type="ECO:0000256" key="5">
    <source>
        <dbReference type="ARBA" id="ARBA00022753"/>
    </source>
</evidence>
<dbReference type="PANTHER" id="PTHR43798">
    <property type="entry name" value="MONOACYLGLYCEROL LIPASE"/>
    <property type="match status" value="1"/>
</dbReference>
<keyword evidence="5" id="KW-0967">Endosome</keyword>
<keyword evidence="4 18" id="KW-0812">Transmembrane</keyword>
<evidence type="ECO:0000256" key="16">
    <source>
        <dbReference type="ARBA" id="ARBA00047662"/>
    </source>
</evidence>
<reference evidence="22" key="1">
    <citation type="journal article" date="2018" name="PLoS ONE">
        <title>Chinook salmon (Oncorhynchus tshawytscha) genome and transcriptome.</title>
        <authorList>
            <person name="Christensen K.A."/>
            <person name="Leong J.S."/>
            <person name="Sakhrani D."/>
            <person name="Biagi C.A."/>
            <person name="Minkley D.R."/>
            <person name="Withler R.E."/>
            <person name="Rondeau E.B."/>
            <person name="Koop B.F."/>
            <person name="Devlin R.H."/>
        </authorList>
    </citation>
    <scope>NUCLEOTIDE SEQUENCE [LARGE SCALE GENOMIC DNA]</scope>
</reference>
<dbReference type="PRINTS" id="PR00111">
    <property type="entry name" value="ABHYDROLASE"/>
</dbReference>
<proteinExistence type="inferred from homology"/>
<feature type="domain" description="AB hydrolase-1" evidence="20">
    <location>
        <begin position="96"/>
        <end position="341"/>
    </location>
</feature>
<dbReference type="InterPro" id="IPR050266">
    <property type="entry name" value="AB_hydrolase_sf"/>
</dbReference>
<evidence type="ECO:0000256" key="13">
    <source>
        <dbReference type="ARBA" id="ARBA00037797"/>
    </source>
</evidence>
<dbReference type="Gene3D" id="3.40.50.1820">
    <property type="entry name" value="alpha/beta hydrolase"/>
    <property type="match status" value="1"/>
</dbReference>
<comment type="subcellular location">
    <subcellularLocation>
        <location evidence="13">Late endosome membrane</location>
        <topology evidence="13">Single-pass type II membrane protein</topology>
    </subcellularLocation>
    <subcellularLocation>
        <location evidence="14">Lysosome membrane</location>
        <topology evidence="14">Single-pass type II membrane protein</topology>
    </subcellularLocation>
    <subcellularLocation>
        <location evidence="15">Mitochondrion membrane</location>
        <topology evidence="15">Single-pass type II membrane protein</topology>
    </subcellularLocation>
</comment>
<dbReference type="Proteomes" id="UP000694402">
    <property type="component" value="Unassembled WGS sequence"/>
</dbReference>
<reference evidence="21" key="3">
    <citation type="submission" date="2025-09" db="UniProtKB">
        <authorList>
            <consortium name="Ensembl"/>
        </authorList>
    </citation>
    <scope>IDENTIFICATION</scope>
</reference>
<dbReference type="PANTHER" id="PTHR43798:SF32">
    <property type="entry name" value="ABHYDROLASE DOMAIN-CONTAINING 6, ACYLGLYCEROL LIPASE A"/>
    <property type="match status" value="1"/>
</dbReference>
<evidence type="ECO:0000256" key="18">
    <source>
        <dbReference type="SAM" id="Phobius"/>
    </source>
</evidence>
<keyword evidence="12" id="KW-0458">Lysosome</keyword>
<dbReference type="SUPFAM" id="SSF53474">
    <property type="entry name" value="alpha/beta-Hydrolases"/>
    <property type="match status" value="1"/>
</dbReference>
<evidence type="ECO:0000256" key="8">
    <source>
        <dbReference type="ARBA" id="ARBA00022989"/>
    </source>
</evidence>
<evidence type="ECO:0000256" key="2">
    <source>
        <dbReference type="ARBA" id="ARBA00008645"/>
    </source>
</evidence>
<dbReference type="InterPro" id="IPR029058">
    <property type="entry name" value="AB_hydrolase_fold"/>
</dbReference>
<accession>A0AAZ3Q0Q5</accession>